<comment type="caution">
    <text evidence="2">The sequence shown here is derived from an EMBL/GenBank/DDBJ whole genome shotgun (WGS) entry which is preliminary data.</text>
</comment>
<feature type="domain" description="MurNAc-LAA" evidence="1">
    <location>
        <begin position="72"/>
        <end position="174"/>
    </location>
</feature>
<reference evidence="2 3" key="1">
    <citation type="submission" date="2019-10" db="EMBL/GenBank/DDBJ databases">
        <title>The Genome Sequence of Clostridium tarantellae Isolated from Fish Brain.</title>
        <authorList>
            <person name="Bano L."/>
            <person name="Kiel M."/>
            <person name="Sales G."/>
            <person name="Doxey A.C."/>
            <person name="Mansfield M.J."/>
            <person name="Schiavone M."/>
            <person name="Rossetto O."/>
            <person name="Pirazzini M."/>
            <person name="Dobrindt U."/>
            <person name="Montecucco C."/>
        </authorList>
    </citation>
    <scope>NUCLEOTIDE SEQUENCE [LARGE SCALE GENOMIC DNA]</scope>
    <source>
        <strain evidence="2 3">DSM 3997</strain>
    </source>
</reference>
<dbReference type="EMBL" id="WHJC01000049">
    <property type="protein sequence ID" value="MPQ43219.1"/>
    <property type="molecule type" value="Genomic_DNA"/>
</dbReference>
<dbReference type="AlphaFoldDB" id="A0A6I1MSJ1"/>
<sequence>MYLAEGAIISGDASHNCYPDKGIIGLKVEEECTKEIWNLIREKFKKLKFNIVDCTPWNKQFSSVGESLYYRVKKANETSSVLHLCIDFRENKSRGVECWINEFSERSEKFALNICKHMQEIGYYNRGVKNGPLYITNYTKMPCILIRCCSLNSIEDMKRYNAENIAEAIVKGITNLGTK</sequence>
<keyword evidence="3" id="KW-1185">Reference proteome</keyword>
<dbReference type="Proteomes" id="UP000430345">
    <property type="component" value="Unassembled WGS sequence"/>
</dbReference>
<evidence type="ECO:0000313" key="2">
    <source>
        <dbReference type="EMBL" id="MPQ43219.1"/>
    </source>
</evidence>
<dbReference type="OrthoDB" id="5344211at2"/>
<proteinExistence type="predicted"/>
<dbReference type="Pfam" id="PF01520">
    <property type="entry name" value="Amidase_3"/>
    <property type="match status" value="1"/>
</dbReference>
<evidence type="ECO:0000313" key="3">
    <source>
        <dbReference type="Proteomes" id="UP000430345"/>
    </source>
</evidence>
<dbReference type="CDD" id="cd02696">
    <property type="entry name" value="MurNAc-LAA"/>
    <property type="match status" value="1"/>
</dbReference>
<dbReference type="SMART" id="SM00646">
    <property type="entry name" value="Ami_3"/>
    <property type="match status" value="1"/>
</dbReference>
<protein>
    <recommendedName>
        <fullName evidence="1">MurNAc-LAA domain-containing protein</fullName>
    </recommendedName>
</protein>
<gene>
    <name evidence="2" type="ORF">GBZ86_05510</name>
</gene>
<dbReference type="InterPro" id="IPR002508">
    <property type="entry name" value="MurNAc-LAA_cat"/>
</dbReference>
<dbReference type="RefSeq" id="WP_152888544.1">
    <property type="nucleotide sequence ID" value="NZ_WHJC01000049.1"/>
</dbReference>
<dbReference type="GO" id="GO:0009253">
    <property type="term" value="P:peptidoglycan catabolic process"/>
    <property type="evidence" value="ECO:0007669"/>
    <property type="project" value="InterPro"/>
</dbReference>
<name>A0A6I1MSJ1_9CLOT</name>
<accession>A0A6I1MSJ1</accession>
<dbReference type="GO" id="GO:0008745">
    <property type="term" value="F:N-acetylmuramoyl-L-alanine amidase activity"/>
    <property type="evidence" value="ECO:0007669"/>
    <property type="project" value="InterPro"/>
</dbReference>
<evidence type="ECO:0000259" key="1">
    <source>
        <dbReference type="SMART" id="SM00646"/>
    </source>
</evidence>
<dbReference type="SUPFAM" id="SSF53187">
    <property type="entry name" value="Zn-dependent exopeptidases"/>
    <property type="match status" value="1"/>
</dbReference>
<organism evidence="2 3">
    <name type="scientific">Clostridium tarantellae</name>
    <dbReference type="NCBI Taxonomy" id="39493"/>
    <lineage>
        <taxon>Bacteria</taxon>
        <taxon>Bacillati</taxon>
        <taxon>Bacillota</taxon>
        <taxon>Clostridia</taxon>
        <taxon>Eubacteriales</taxon>
        <taxon>Clostridiaceae</taxon>
        <taxon>Clostridium</taxon>
    </lineage>
</organism>
<dbReference type="Gene3D" id="3.40.630.40">
    <property type="entry name" value="Zn-dependent exopeptidases"/>
    <property type="match status" value="1"/>
</dbReference>